<dbReference type="InterPro" id="IPR029046">
    <property type="entry name" value="LolA/LolB/LppX"/>
</dbReference>
<keyword evidence="6" id="KW-0564">Palmitate</keyword>
<dbReference type="InterPro" id="IPR009830">
    <property type="entry name" value="LppX/LprAFG"/>
</dbReference>
<proteinExistence type="inferred from homology"/>
<gene>
    <name evidence="8" type="ORF">FHR72_000443</name>
</gene>
<keyword evidence="9" id="KW-1185">Reference proteome</keyword>
<comment type="similarity">
    <text evidence="2">Belongs to the LppX/LprAFG lipoprotein family.</text>
</comment>
<dbReference type="GO" id="GO:0030313">
    <property type="term" value="C:cell envelope"/>
    <property type="evidence" value="ECO:0007669"/>
    <property type="project" value="UniProtKB-SubCell"/>
</dbReference>
<keyword evidence="5" id="KW-0472">Membrane</keyword>
<name>A0A839Q415_MYCIR</name>
<dbReference type="Proteomes" id="UP000550501">
    <property type="component" value="Unassembled WGS sequence"/>
</dbReference>
<dbReference type="Gene3D" id="2.50.20.20">
    <property type="match status" value="1"/>
</dbReference>
<comment type="subcellular location">
    <subcellularLocation>
        <location evidence="1">Cell envelope</location>
    </subcellularLocation>
</comment>
<keyword evidence="3" id="KW-1003">Cell membrane</keyword>
<evidence type="ECO:0000256" key="2">
    <source>
        <dbReference type="ARBA" id="ARBA00009194"/>
    </source>
</evidence>
<evidence type="ECO:0000256" key="6">
    <source>
        <dbReference type="ARBA" id="ARBA00023139"/>
    </source>
</evidence>
<evidence type="ECO:0000256" key="4">
    <source>
        <dbReference type="ARBA" id="ARBA00022729"/>
    </source>
</evidence>
<dbReference type="Pfam" id="PF07161">
    <property type="entry name" value="LppX_LprAFG"/>
    <property type="match status" value="1"/>
</dbReference>
<accession>A0A839Q415</accession>
<sequence length="230" mass="23678">MAVASATVIALAGCSGSGDSGGSGGSDSGVDAASLVQESSQAMQDLTGAHVVITAEGRVPNLKVTKLEADIASKPTPVATGTASIQVGQQNQEAQLIYVDGRLYSDIAEPGKWTDYGTGTSIYNLAVLFDQQNGLANALANLKDPKAEGSEEIDGVKTTKITGTASTTDVAQLAGARKAPEKEQTVPMTVWIADEAPHYLVRAQITPVPDTSVTMTLSEFGKTVTAQKPV</sequence>
<evidence type="ECO:0000256" key="5">
    <source>
        <dbReference type="ARBA" id="ARBA00023136"/>
    </source>
</evidence>
<reference evidence="8 9" key="1">
    <citation type="submission" date="2020-08" db="EMBL/GenBank/DDBJ databases">
        <title>The Agave Microbiome: Exploring the role of microbial communities in plant adaptations to desert environments.</title>
        <authorList>
            <person name="Partida-Martinez L.P."/>
        </authorList>
    </citation>
    <scope>NUCLEOTIDE SEQUENCE [LARGE SCALE GENOMIC DNA]</scope>
    <source>
        <strain evidence="8 9">AT2.18</strain>
    </source>
</reference>
<protein>
    <submittedName>
        <fullName evidence="8">Lipoprotein LprA</fullName>
    </submittedName>
</protein>
<organism evidence="8 9">
    <name type="scientific">Mycolicibacterium iranicum</name>
    <name type="common">Mycobacterium iranicum</name>
    <dbReference type="NCBI Taxonomy" id="912594"/>
    <lineage>
        <taxon>Bacteria</taxon>
        <taxon>Bacillati</taxon>
        <taxon>Actinomycetota</taxon>
        <taxon>Actinomycetes</taxon>
        <taxon>Mycobacteriales</taxon>
        <taxon>Mycobacteriaceae</taxon>
        <taxon>Mycolicibacterium</taxon>
    </lineage>
</organism>
<dbReference type="EMBL" id="JACHVU010000001">
    <property type="protein sequence ID" value="MBB2988986.1"/>
    <property type="molecule type" value="Genomic_DNA"/>
</dbReference>
<comment type="caution">
    <text evidence="8">The sequence shown here is derived from an EMBL/GenBank/DDBJ whole genome shotgun (WGS) entry which is preliminary data.</text>
</comment>
<evidence type="ECO:0000313" key="8">
    <source>
        <dbReference type="EMBL" id="MBB2988986.1"/>
    </source>
</evidence>
<dbReference type="SUPFAM" id="SSF89392">
    <property type="entry name" value="Prokaryotic lipoproteins and lipoprotein localization factors"/>
    <property type="match status" value="1"/>
</dbReference>
<evidence type="ECO:0000256" key="3">
    <source>
        <dbReference type="ARBA" id="ARBA00022475"/>
    </source>
</evidence>
<dbReference type="CDD" id="cd16334">
    <property type="entry name" value="LppX-like"/>
    <property type="match status" value="1"/>
</dbReference>
<keyword evidence="7 8" id="KW-0449">Lipoprotein</keyword>
<evidence type="ECO:0000313" key="9">
    <source>
        <dbReference type="Proteomes" id="UP000550501"/>
    </source>
</evidence>
<evidence type="ECO:0000256" key="1">
    <source>
        <dbReference type="ARBA" id="ARBA00004196"/>
    </source>
</evidence>
<dbReference type="AlphaFoldDB" id="A0A839Q415"/>
<evidence type="ECO:0000256" key="7">
    <source>
        <dbReference type="ARBA" id="ARBA00023288"/>
    </source>
</evidence>
<keyword evidence="4" id="KW-0732">Signal</keyword>